<dbReference type="EMBL" id="JAUSTY010000012">
    <property type="protein sequence ID" value="MDQ0166957.1"/>
    <property type="molecule type" value="Genomic_DNA"/>
</dbReference>
<keyword evidence="2" id="KW-1185">Reference proteome</keyword>
<sequence>MNSSECGFRTYKVNLIISIKLWGGEIMETLSIYFHKDFDGLASAALLSKILEKSGTYLSYDYFPIDFDVRDEWLSHSLRRPAAVLDFFYHPEVSYFFDHHATSFIDHIHKVNYVETDTIILDTSFKSTPSILKYKFSTVFNFEPFKELIRWSDIIDNICIYDQSDTALPLQRFLPYYYYPSVDYTISLYKKYHDFSVVISYNPWKKENNPFHLGEMAKEYGGYGRENAGGILCKTHEEATVKMESIFKELIRR</sequence>
<evidence type="ECO:0000313" key="1">
    <source>
        <dbReference type="EMBL" id="MDQ0166957.1"/>
    </source>
</evidence>
<dbReference type="Proteomes" id="UP001235840">
    <property type="component" value="Unassembled WGS sequence"/>
</dbReference>
<dbReference type="InterPro" id="IPR038763">
    <property type="entry name" value="DHH_sf"/>
</dbReference>
<evidence type="ECO:0000313" key="2">
    <source>
        <dbReference type="Proteomes" id="UP001235840"/>
    </source>
</evidence>
<protein>
    <submittedName>
        <fullName evidence="1">Uncharacterized protein</fullName>
    </submittedName>
</protein>
<comment type="caution">
    <text evidence="1">The sequence shown here is derived from an EMBL/GenBank/DDBJ whole genome shotgun (WGS) entry which is preliminary data.</text>
</comment>
<proteinExistence type="predicted"/>
<reference evidence="1 2" key="1">
    <citation type="submission" date="2023-07" db="EMBL/GenBank/DDBJ databases">
        <title>Genomic Encyclopedia of Type Strains, Phase IV (KMG-IV): sequencing the most valuable type-strain genomes for metagenomic binning, comparative biology and taxonomic classification.</title>
        <authorList>
            <person name="Goeker M."/>
        </authorList>
    </citation>
    <scope>NUCLEOTIDE SEQUENCE [LARGE SCALE GENOMIC DNA]</scope>
    <source>
        <strain evidence="1 2">DSM 12751</strain>
    </source>
</reference>
<dbReference type="SUPFAM" id="SSF64182">
    <property type="entry name" value="DHH phosphoesterases"/>
    <property type="match status" value="1"/>
</dbReference>
<name>A0ABT9W105_9BACI</name>
<dbReference type="RefSeq" id="WP_343834670.1">
    <property type="nucleotide sequence ID" value="NZ_BAAADK010000030.1"/>
</dbReference>
<gene>
    <name evidence="1" type="ORF">J2S11_002874</name>
</gene>
<organism evidence="1 2">
    <name type="scientific">Caldalkalibacillus horti</name>
    <dbReference type="NCBI Taxonomy" id="77523"/>
    <lineage>
        <taxon>Bacteria</taxon>
        <taxon>Bacillati</taxon>
        <taxon>Bacillota</taxon>
        <taxon>Bacilli</taxon>
        <taxon>Bacillales</taxon>
        <taxon>Bacillaceae</taxon>
        <taxon>Caldalkalibacillus</taxon>
    </lineage>
</organism>
<accession>A0ABT9W105</accession>